<keyword evidence="4 7" id="KW-0378">Hydrolase</keyword>
<evidence type="ECO:0000256" key="8">
    <source>
        <dbReference type="RuleBase" id="RU003781"/>
    </source>
</evidence>
<evidence type="ECO:0000256" key="6">
    <source>
        <dbReference type="ARBA" id="ARBA00023080"/>
    </source>
</evidence>
<proteinExistence type="inferred from homology"/>
<dbReference type="Gene3D" id="3.90.950.10">
    <property type="match status" value="1"/>
</dbReference>
<comment type="caution">
    <text evidence="9">The sequence shown here is derived from an EMBL/GenBank/DDBJ whole genome shotgun (WGS) entry which is preliminary data.</text>
</comment>
<keyword evidence="6 7" id="KW-0546">Nucleotide metabolism</keyword>
<dbReference type="Proteomes" id="UP000242616">
    <property type="component" value="Unassembled WGS sequence"/>
</dbReference>
<dbReference type="NCBIfam" id="TIGR00042">
    <property type="entry name" value="RdgB/HAM1 family non-canonical purine NTP pyrophosphatase"/>
    <property type="match status" value="1"/>
</dbReference>
<keyword evidence="3 7" id="KW-0547">Nucleotide-binding</keyword>
<evidence type="ECO:0000256" key="3">
    <source>
        <dbReference type="ARBA" id="ARBA00022741"/>
    </source>
</evidence>
<evidence type="ECO:0000256" key="7">
    <source>
        <dbReference type="HAMAP-Rule" id="MF_01405"/>
    </source>
</evidence>
<comment type="catalytic activity">
    <reaction evidence="7">
        <text>ITP + H2O = IMP + diphosphate + H(+)</text>
        <dbReference type="Rhea" id="RHEA:29399"/>
        <dbReference type="ChEBI" id="CHEBI:15377"/>
        <dbReference type="ChEBI" id="CHEBI:15378"/>
        <dbReference type="ChEBI" id="CHEBI:33019"/>
        <dbReference type="ChEBI" id="CHEBI:58053"/>
        <dbReference type="ChEBI" id="CHEBI:61402"/>
        <dbReference type="EC" id="3.6.1.66"/>
    </reaction>
</comment>
<reference evidence="9 10" key="1">
    <citation type="submission" date="2015-06" db="EMBL/GenBank/DDBJ databases">
        <title>Genome sequencing of Thermotogales isolates from hydrothermal vents.</title>
        <authorList>
            <person name="Haverkamp T.H."/>
            <person name="Kublanov I.V."/>
            <person name="Nesbo C.L."/>
        </authorList>
    </citation>
    <scope>NUCLEOTIDE SEQUENCE [LARGE SCALE GENOMIC DNA]</scope>
    <source>
        <strain evidence="10">ik275mar</strain>
    </source>
</reference>
<comment type="function">
    <text evidence="7">Pyrophosphatase that catalyzes the hydrolysis of nucleoside triphosphates to their monophosphate derivatives, with a high preference for the non-canonical purine nucleotides XTP (xanthosine triphosphate), dITP (deoxyinosine triphosphate) and ITP. Seems to function as a house-cleaning enzyme that removes non-canonical purine nucleotides from the nucleotide pool, thus preventing their incorporation into DNA/RNA and avoiding chromosomal lesions.</text>
</comment>
<evidence type="ECO:0000256" key="5">
    <source>
        <dbReference type="ARBA" id="ARBA00022842"/>
    </source>
</evidence>
<comment type="caution">
    <text evidence="7">Lacks conserved residue(s) required for the propagation of feature annotation.</text>
</comment>
<dbReference type="Pfam" id="PF01725">
    <property type="entry name" value="Ham1p_like"/>
    <property type="match status" value="1"/>
</dbReference>
<dbReference type="EMBL" id="LBFC01000006">
    <property type="protein sequence ID" value="ONN27772.1"/>
    <property type="molecule type" value="Genomic_DNA"/>
</dbReference>
<evidence type="ECO:0000256" key="1">
    <source>
        <dbReference type="ARBA" id="ARBA00008023"/>
    </source>
</evidence>
<organism evidence="9 10">
    <name type="scientific">Thermosipho affectus</name>
    <dbReference type="NCBI Taxonomy" id="660294"/>
    <lineage>
        <taxon>Bacteria</taxon>
        <taxon>Thermotogati</taxon>
        <taxon>Thermotogota</taxon>
        <taxon>Thermotogae</taxon>
        <taxon>Thermotogales</taxon>
        <taxon>Fervidobacteriaceae</taxon>
        <taxon>Thermosipho</taxon>
    </lineage>
</organism>
<feature type="binding site" evidence="7">
    <location>
        <begin position="172"/>
        <end position="173"/>
    </location>
    <ligand>
        <name>substrate</name>
    </ligand>
</feature>
<feature type="binding site" evidence="7">
    <location>
        <begin position="144"/>
        <end position="147"/>
    </location>
    <ligand>
        <name>substrate</name>
    </ligand>
</feature>
<dbReference type="InterPro" id="IPR020922">
    <property type="entry name" value="dITP/XTP_pyrophosphatase"/>
</dbReference>
<feature type="binding site" evidence="7">
    <location>
        <position position="64"/>
    </location>
    <ligand>
        <name>substrate</name>
    </ligand>
</feature>
<dbReference type="CDD" id="cd00515">
    <property type="entry name" value="HAM1"/>
    <property type="match status" value="1"/>
</dbReference>
<evidence type="ECO:0000256" key="4">
    <source>
        <dbReference type="ARBA" id="ARBA00022801"/>
    </source>
</evidence>
<dbReference type="HAMAP" id="MF_01405">
    <property type="entry name" value="Non_canon_purine_NTPase"/>
    <property type="match status" value="1"/>
</dbReference>
<protein>
    <recommendedName>
        <fullName evidence="7">dITP/XTP pyrophosphatase</fullName>
        <ecNumber evidence="7">3.6.1.66</ecNumber>
    </recommendedName>
    <alternativeName>
        <fullName evidence="7">Non-canonical purine NTP pyrophosphatase</fullName>
    </alternativeName>
    <alternativeName>
        <fullName evidence="7">Non-standard purine NTP pyrophosphatase</fullName>
    </alternativeName>
    <alternativeName>
        <fullName evidence="7">Nucleoside-triphosphate diphosphatase</fullName>
    </alternativeName>
    <alternativeName>
        <fullName evidence="7">Nucleoside-triphosphate pyrophosphatase</fullName>
        <shortName evidence="7">NTPase</shortName>
    </alternativeName>
</protein>
<feature type="binding site" evidence="7">
    <location>
        <position position="63"/>
    </location>
    <ligand>
        <name>Mg(2+)</name>
        <dbReference type="ChEBI" id="CHEBI:18420"/>
    </ligand>
</feature>
<dbReference type="InterPro" id="IPR002637">
    <property type="entry name" value="RdgB/HAM1"/>
</dbReference>
<dbReference type="SUPFAM" id="SSF52972">
    <property type="entry name" value="ITPase-like"/>
    <property type="match status" value="1"/>
</dbReference>
<name>A0ABX3IKR1_9BACT</name>
<feature type="binding site" evidence="7">
    <location>
        <begin position="6"/>
        <end position="11"/>
    </location>
    <ligand>
        <name>substrate</name>
    </ligand>
</feature>
<comment type="similarity">
    <text evidence="1 7 8">Belongs to the HAM1 NTPase family.</text>
</comment>
<dbReference type="InterPro" id="IPR029001">
    <property type="entry name" value="ITPase-like_fam"/>
</dbReference>
<feature type="active site" description="Proton acceptor" evidence="7">
    <location>
        <position position="63"/>
    </location>
</feature>
<evidence type="ECO:0000256" key="2">
    <source>
        <dbReference type="ARBA" id="ARBA00022723"/>
    </source>
</evidence>
<dbReference type="RefSeq" id="WP_077197900.1">
    <property type="nucleotide sequence ID" value="NZ_LBFC01000006.1"/>
</dbReference>
<comment type="catalytic activity">
    <reaction evidence="7">
        <text>XTP + H2O = XMP + diphosphate + H(+)</text>
        <dbReference type="Rhea" id="RHEA:28610"/>
        <dbReference type="ChEBI" id="CHEBI:15377"/>
        <dbReference type="ChEBI" id="CHEBI:15378"/>
        <dbReference type="ChEBI" id="CHEBI:33019"/>
        <dbReference type="ChEBI" id="CHEBI:57464"/>
        <dbReference type="ChEBI" id="CHEBI:61314"/>
        <dbReference type="EC" id="3.6.1.66"/>
    </reaction>
</comment>
<gene>
    <name evidence="9" type="ORF">XJ44_02030</name>
</gene>
<evidence type="ECO:0000313" key="10">
    <source>
        <dbReference type="Proteomes" id="UP000242616"/>
    </source>
</evidence>
<keyword evidence="10" id="KW-1185">Reference proteome</keyword>
<comment type="catalytic activity">
    <reaction evidence="7">
        <text>dITP + H2O = dIMP + diphosphate + H(+)</text>
        <dbReference type="Rhea" id="RHEA:28342"/>
        <dbReference type="ChEBI" id="CHEBI:15377"/>
        <dbReference type="ChEBI" id="CHEBI:15378"/>
        <dbReference type="ChEBI" id="CHEBI:33019"/>
        <dbReference type="ChEBI" id="CHEBI:61194"/>
        <dbReference type="ChEBI" id="CHEBI:61382"/>
        <dbReference type="EC" id="3.6.1.66"/>
    </reaction>
</comment>
<evidence type="ECO:0000313" key="9">
    <source>
        <dbReference type="EMBL" id="ONN27772.1"/>
    </source>
</evidence>
<sequence length="190" mass="21731">MIYIATSNPHKVEEIRIILEGIEVERSPKNVEVIEDGKSFYENSMKKAYYYGLALNTPVIADDSGLEINALGRFPGVESARFMEGKPYVLKMEKILKMLESKVDRSAQFVCVATYFNPKKGVLISVEGKVEGEISREIKGNFGFGYDPFFIPHGYEKTFGELGDEIKRKISHRSRAFRKLFKILKEVEEF</sequence>
<comment type="cofactor">
    <cofactor evidence="7">
        <name>Mg(2+)</name>
        <dbReference type="ChEBI" id="CHEBI:18420"/>
    </cofactor>
    <text evidence="7">Binds 1 Mg(2+) ion per subunit.</text>
</comment>
<dbReference type="PANTHER" id="PTHR11067">
    <property type="entry name" value="INOSINE TRIPHOSPHATE PYROPHOSPHATASE/HAM1 PROTEIN"/>
    <property type="match status" value="1"/>
</dbReference>
<keyword evidence="5 7" id="KW-0460">Magnesium</keyword>
<feature type="binding site" evidence="7">
    <location>
        <position position="167"/>
    </location>
    <ligand>
        <name>substrate</name>
    </ligand>
</feature>
<accession>A0ABX3IKR1</accession>
<keyword evidence="2 7" id="KW-0479">Metal-binding</keyword>
<dbReference type="PANTHER" id="PTHR11067:SF9">
    <property type="entry name" value="INOSINE TRIPHOSPHATE PYROPHOSPHATASE"/>
    <property type="match status" value="1"/>
</dbReference>
<comment type="subunit">
    <text evidence="7">Homodimer.</text>
</comment>
<dbReference type="EC" id="3.6.1.66" evidence="7"/>